<dbReference type="GO" id="GO:0015074">
    <property type="term" value="P:DNA integration"/>
    <property type="evidence" value="ECO:0007669"/>
    <property type="project" value="InterPro"/>
</dbReference>
<dbReference type="Proteomes" id="UP000073434">
    <property type="component" value="Unassembled WGS sequence"/>
</dbReference>
<dbReference type="PANTHER" id="PTHR30349:SF64">
    <property type="entry name" value="PROPHAGE INTEGRASE INTD-RELATED"/>
    <property type="match status" value="1"/>
</dbReference>
<dbReference type="InterPro" id="IPR050090">
    <property type="entry name" value="Tyrosine_recombinase_XerCD"/>
</dbReference>
<comment type="similarity">
    <text evidence="1">Belongs to the 'phage' integrase family.</text>
</comment>
<dbReference type="Pfam" id="PF00589">
    <property type="entry name" value="Phage_integrase"/>
    <property type="match status" value="1"/>
</dbReference>
<dbReference type="AlphaFoldDB" id="A0A0Z8CE57"/>
<dbReference type="EMBL" id="FIFW01000003">
    <property type="protein sequence ID" value="CYU23406.1"/>
    <property type="molecule type" value="Genomic_DNA"/>
</dbReference>
<dbReference type="RefSeq" id="WP_044687277.1">
    <property type="nucleotide sequence ID" value="NZ_CEEW01000003.1"/>
</dbReference>
<keyword evidence="3" id="KW-0233">DNA recombination</keyword>
<dbReference type="Gene3D" id="1.10.150.130">
    <property type="match status" value="1"/>
</dbReference>
<dbReference type="InterPro" id="IPR010998">
    <property type="entry name" value="Integrase_recombinase_N"/>
</dbReference>
<dbReference type="InterPro" id="IPR002104">
    <property type="entry name" value="Integrase_catalytic"/>
</dbReference>
<evidence type="ECO:0000256" key="2">
    <source>
        <dbReference type="ARBA" id="ARBA00023125"/>
    </source>
</evidence>
<dbReference type="InterPro" id="IPR013762">
    <property type="entry name" value="Integrase-like_cat_sf"/>
</dbReference>
<dbReference type="GO" id="GO:0003677">
    <property type="term" value="F:DNA binding"/>
    <property type="evidence" value="ECO:0007669"/>
    <property type="project" value="UniProtKB-KW"/>
</dbReference>
<dbReference type="GO" id="GO:0006310">
    <property type="term" value="P:DNA recombination"/>
    <property type="evidence" value="ECO:0007669"/>
    <property type="project" value="UniProtKB-KW"/>
</dbReference>
<organism evidence="5 6">
    <name type="scientific">Streptococcus suis</name>
    <dbReference type="NCBI Taxonomy" id="1307"/>
    <lineage>
        <taxon>Bacteria</taxon>
        <taxon>Bacillati</taxon>
        <taxon>Bacillota</taxon>
        <taxon>Bacilli</taxon>
        <taxon>Lactobacillales</taxon>
        <taxon>Streptococcaceae</taxon>
        <taxon>Streptococcus</taxon>
    </lineage>
</organism>
<evidence type="ECO:0000313" key="6">
    <source>
        <dbReference type="Proteomes" id="UP000073434"/>
    </source>
</evidence>
<protein>
    <submittedName>
        <fullName evidence="5">Phage integrase family site-specific recombinase</fullName>
    </submittedName>
</protein>
<dbReference type="PANTHER" id="PTHR30349">
    <property type="entry name" value="PHAGE INTEGRASE-RELATED"/>
    <property type="match status" value="1"/>
</dbReference>
<dbReference type="CDD" id="cd01189">
    <property type="entry name" value="INT_ICEBs1_C_like"/>
    <property type="match status" value="1"/>
</dbReference>
<sequence length="373" mass="43478">MASYRQRGKKKLWDYRIFDDKGKVIASNSGFRTKKEAELEAIEIELRLLKGANIDRQISLHELWKKWYELHIVPLNKKQATLNKHIKRGKLIEEFFGNMPLVNIKASRYQLFINQFAKTNGRDNVARLNSEVKKVLEFAKQDRLDFHDFTIGVKITGLEPAKSKEDKYIHSKADYKKLVNYLYNNVNYTDNLVYYLLYIQLKTGMRFGEVLGLTWDCILWKSKEIVTYRRYDSAKNKFTDPKTKTSVRNIPIDDTVIEVLDKLLKDQDAIDFDNPNNLLFVNPIYGVPSNKTVNTCLSELLHQLNITPKVLTATGIRHTYISILLAEGIDIWTLSKIVGHKDTKQIIETYSHLIKEKEEEETEKIRKIMSANT</sequence>
<evidence type="ECO:0000256" key="3">
    <source>
        <dbReference type="ARBA" id="ARBA00023172"/>
    </source>
</evidence>
<keyword evidence="2" id="KW-0238">DNA-binding</keyword>
<name>A0A0Z8CE57_STRSU</name>
<evidence type="ECO:0000313" key="5">
    <source>
        <dbReference type="EMBL" id="CYU23406.1"/>
    </source>
</evidence>
<dbReference type="InterPro" id="IPR011010">
    <property type="entry name" value="DNA_brk_join_enz"/>
</dbReference>
<proteinExistence type="inferred from homology"/>
<reference evidence="5 6" key="1">
    <citation type="submission" date="2016-02" db="EMBL/GenBank/DDBJ databases">
        <authorList>
            <consortium name="Pathogen Informatics"/>
        </authorList>
    </citation>
    <scope>NUCLEOTIDE SEQUENCE [LARGE SCALE GENOMIC DNA]</scope>
    <source>
        <strain evidence="5 6">LSS23</strain>
    </source>
</reference>
<evidence type="ECO:0000259" key="4">
    <source>
        <dbReference type="PROSITE" id="PS51898"/>
    </source>
</evidence>
<evidence type="ECO:0000256" key="1">
    <source>
        <dbReference type="ARBA" id="ARBA00008857"/>
    </source>
</evidence>
<dbReference type="Gene3D" id="1.10.443.10">
    <property type="entry name" value="Intergrase catalytic core"/>
    <property type="match status" value="1"/>
</dbReference>
<dbReference type="PROSITE" id="PS51898">
    <property type="entry name" value="TYR_RECOMBINASE"/>
    <property type="match status" value="1"/>
</dbReference>
<gene>
    <name evidence="5" type="ORF">ERS132385_00322</name>
</gene>
<accession>A0A0Z8CE57</accession>
<feature type="domain" description="Tyr recombinase" evidence="4">
    <location>
        <begin position="164"/>
        <end position="363"/>
    </location>
</feature>
<dbReference type="SUPFAM" id="SSF56349">
    <property type="entry name" value="DNA breaking-rejoining enzymes"/>
    <property type="match status" value="1"/>
</dbReference>